<keyword evidence="2" id="KW-1185">Reference proteome</keyword>
<accession>A0AA37BQ31</accession>
<dbReference type="RefSeq" id="WP_075057162.1">
    <property type="nucleotide sequence ID" value="NZ_BMNY01000001.1"/>
</dbReference>
<dbReference type="Proteomes" id="UP000632195">
    <property type="component" value="Unassembled WGS sequence"/>
</dbReference>
<evidence type="ECO:0000313" key="2">
    <source>
        <dbReference type="Proteomes" id="UP000632195"/>
    </source>
</evidence>
<dbReference type="AlphaFoldDB" id="A0AA37BQ31"/>
<name>A0AA37BQ31_9ARCH</name>
<reference evidence="1" key="2">
    <citation type="submission" date="2022-09" db="EMBL/GenBank/DDBJ databases">
        <authorList>
            <person name="Sun Q."/>
            <person name="Ohkuma M."/>
        </authorList>
    </citation>
    <scope>NUCLEOTIDE SEQUENCE</scope>
    <source>
        <strain evidence="1">JCM 13583</strain>
    </source>
</reference>
<sequence>MMLEALGLSSSISRLNLEIVDLRDTVFRESLRLVGLRSMYERSLGKKDEEVNRLIDYLFETYLKK</sequence>
<evidence type="ECO:0000313" key="1">
    <source>
        <dbReference type="EMBL" id="GGM68051.1"/>
    </source>
</evidence>
<protein>
    <submittedName>
        <fullName evidence="1">Uncharacterized protein</fullName>
    </submittedName>
</protein>
<proteinExistence type="predicted"/>
<reference evidence="1" key="1">
    <citation type="journal article" date="2014" name="Int. J. Syst. Evol. Microbiol.">
        <title>Complete genome sequence of Corynebacterium casei LMG S-19264T (=DSM 44701T), isolated from a smear-ripened cheese.</title>
        <authorList>
            <consortium name="US DOE Joint Genome Institute (JGI-PGF)"/>
            <person name="Walter F."/>
            <person name="Albersmeier A."/>
            <person name="Kalinowski J."/>
            <person name="Ruckert C."/>
        </authorList>
    </citation>
    <scope>NUCLEOTIDE SEQUENCE</scope>
    <source>
        <strain evidence="1">JCM 13583</strain>
    </source>
</reference>
<comment type="caution">
    <text evidence="1">The sequence shown here is derived from an EMBL/GenBank/DDBJ whole genome shotgun (WGS) entry which is preliminary data.</text>
</comment>
<dbReference type="EMBL" id="BMNY01000001">
    <property type="protein sequence ID" value="GGM68051.1"/>
    <property type="molecule type" value="Genomic_DNA"/>
</dbReference>
<gene>
    <name evidence="1" type="ORF">GCM10007108_02650</name>
</gene>
<organism evidence="1 2">
    <name type="scientific">Thermogymnomonas acidicola</name>
    <dbReference type="NCBI Taxonomy" id="399579"/>
    <lineage>
        <taxon>Archaea</taxon>
        <taxon>Methanobacteriati</taxon>
        <taxon>Thermoplasmatota</taxon>
        <taxon>Thermoplasmata</taxon>
        <taxon>Thermoplasmatales</taxon>
        <taxon>Thermogymnomonas</taxon>
    </lineage>
</organism>